<accession>A8MKG6</accession>
<feature type="transmembrane region" description="Helical" evidence="1">
    <location>
        <begin position="41"/>
        <end position="61"/>
    </location>
</feature>
<evidence type="ECO:0000313" key="3">
    <source>
        <dbReference type="Proteomes" id="UP000000269"/>
    </source>
</evidence>
<feature type="transmembrane region" description="Helical" evidence="1">
    <location>
        <begin position="73"/>
        <end position="93"/>
    </location>
</feature>
<dbReference type="AlphaFoldDB" id="A8MKG6"/>
<evidence type="ECO:0000313" key="2">
    <source>
        <dbReference type="EMBL" id="ABW20298.1"/>
    </source>
</evidence>
<sequence>MENNEFDNLIKNSLMDEDHLIPEEALVENTKNLIQKKRKHYLWINKIFTLCLSFICLLFSIKAVSLSIQSENMIIINSLLLCFASVIILNLIYRHEIITFLKIKGE</sequence>
<keyword evidence="1" id="KW-0472">Membrane</keyword>
<organism evidence="2 3">
    <name type="scientific">Alkaliphilus oremlandii (strain OhILAs)</name>
    <name type="common">Clostridium oremlandii (strain OhILAs)</name>
    <dbReference type="NCBI Taxonomy" id="350688"/>
    <lineage>
        <taxon>Bacteria</taxon>
        <taxon>Bacillati</taxon>
        <taxon>Bacillota</taxon>
        <taxon>Clostridia</taxon>
        <taxon>Peptostreptococcales</taxon>
        <taxon>Natronincolaceae</taxon>
        <taxon>Alkaliphilus</taxon>
    </lineage>
</organism>
<dbReference type="KEGG" id="aoe:Clos_2767"/>
<dbReference type="OrthoDB" id="1957498at2"/>
<name>A8MKG6_ALKOO</name>
<dbReference type="RefSeq" id="WP_012160605.1">
    <property type="nucleotide sequence ID" value="NC_009922.1"/>
</dbReference>
<dbReference type="STRING" id="350688.Clos_2767"/>
<dbReference type="eggNOG" id="ENOG50327CT">
    <property type="taxonomic scope" value="Bacteria"/>
</dbReference>
<protein>
    <submittedName>
        <fullName evidence="2">Uncharacterized protein</fullName>
    </submittedName>
</protein>
<dbReference type="HOGENOM" id="CLU_2217453_0_0_9"/>
<dbReference type="EMBL" id="CP000853">
    <property type="protein sequence ID" value="ABW20298.1"/>
    <property type="molecule type" value="Genomic_DNA"/>
</dbReference>
<keyword evidence="1" id="KW-1133">Transmembrane helix</keyword>
<dbReference type="Proteomes" id="UP000000269">
    <property type="component" value="Chromosome"/>
</dbReference>
<evidence type="ECO:0000256" key="1">
    <source>
        <dbReference type="SAM" id="Phobius"/>
    </source>
</evidence>
<keyword evidence="3" id="KW-1185">Reference proteome</keyword>
<gene>
    <name evidence="2" type="ordered locus">Clos_2767</name>
</gene>
<proteinExistence type="predicted"/>
<keyword evidence="1" id="KW-0812">Transmembrane</keyword>
<reference evidence="3" key="1">
    <citation type="submission" date="2007-10" db="EMBL/GenBank/DDBJ databases">
        <title>Complete genome of Alkaliphilus oremlandii OhILAs.</title>
        <authorList>
            <person name="Copeland A."/>
            <person name="Lucas S."/>
            <person name="Lapidus A."/>
            <person name="Barry K."/>
            <person name="Detter J.C."/>
            <person name="Glavina del Rio T."/>
            <person name="Hammon N."/>
            <person name="Israni S."/>
            <person name="Dalin E."/>
            <person name="Tice H."/>
            <person name="Pitluck S."/>
            <person name="Chain P."/>
            <person name="Malfatti S."/>
            <person name="Shin M."/>
            <person name="Vergez L."/>
            <person name="Schmutz J."/>
            <person name="Larimer F."/>
            <person name="Land M."/>
            <person name="Hauser L."/>
            <person name="Kyrpides N."/>
            <person name="Mikhailova N."/>
            <person name="Stolz J.F."/>
            <person name="Dawson A."/>
            <person name="Fisher E."/>
            <person name="Crable B."/>
            <person name="Perera E."/>
            <person name="Lisak J."/>
            <person name="Ranganathan M."/>
            <person name="Basu P."/>
            <person name="Richardson P."/>
        </authorList>
    </citation>
    <scope>NUCLEOTIDE SEQUENCE [LARGE SCALE GENOMIC DNA]</scope>
    <source>
        <strain evidence="3">OhILAs</strain>
    </source>
</reference>